<name>A0A212LTU6_9FIRM</name>
<proteinExistence type="predicted"/>
<dbReference type="PANTHER" id="PTHR30388:SF6">
    <property type="entry name" value="XANTHINE DEHYDROGENASE SUBUNIT A-RELATED"/>
    <property type="match status" value="1"/>
</dbReference>
<dbReference type="InterPro" id="IPR052698">
    <property type="entry name" value="MoCofactor_Util/Proc"/>
</dbReference>
<dbReference type="InterPro" id="IPR027051">
    <property type="entry name" value="XdhC_Rossmann_dom"/>
</dbReference>
<dbReference type="EMBL" id="FMJE01000003">
    <property type="protein sequence ID" value="SCM80926.1"/>
    <property type="molecule type" value="Genomic_DNA"/>
</dbReference>
<evidence type="ECO:0000313" key="2">
    <source>
        <dbReference type="EMBL" id="SCM80926.1"/>
    </source>
</evidence>
<sequence length="255" mass="28013">MSFHELQAVMDNGNAADILTVIDSTSGSPSPIGQMIIIQADGTVAGQLETLVMENILHMVQTTVWTKPVTISVEDGLGNTYRLFWDRMVKKFSAIVFGGGHISQPLVQILSLMGFEVTVIDDRPEFANTARFPGAYRVICQQFQLVVKELTVDNETAVIIVTRGHRYDMDCLRAVMGSNARYLGMIGSRKRIREIIALIKEEGAPADLETRLRAPIGLDLKAETPAEIALSIAAEVVSVFRNGSGRPLSEYKEAF</sequence>
<organism evidence="2">
    <name type="scientific">uncultured Sporomusa sp</name>
    <dbReference type="NCBI Taxonomy" id="307249"/>
    <lineage>
        <taxon>Bacteria</taxon>
        <taxon>Bacillati</taxon>
        <taxon>Bacillota</taxon>
        <taxon>Negativicutes</taxon>
        <taxon>Selenomonadales</taxon>
        <taxon>Sporomusaceae</taxon>
        <taxon>Sporomusa</taxon>
        <taxon>environmental samples</taxon>
    </lineage>
</organism>
<dbReference type="RefSeq" id="WP_288184111.1">
    <property type="nucleotide sequence ID" value="NZ_LT608335.1"/>
</dbReference>
<protein>
    <submittedName>
        <fullName evidence="2">Putative xanthine dehydrogenase accessory factor XdhC</fullName>
    </submittedName>
</protein>
<reference evidence="2" key="1">
    <citation type="submission" date="2016-08" db="EMBL/GenBank/DDBJ databases">
        <authorList>
            <person name="Seilhamer J.J."/>
        </authorList>
    </citation>
    <scope>NUCLEOTIDE SEQUENCE</scope>
    <source>
        <strain evidence="2">86</strain>
    </source>
</reference>
<dbReference type="SUPFAM" id="SSF51735">
    <property type="entry name" value="NAD(P)-binding Rossmann-fold domains"/>
    <property type="match status" value="1"/>
</dbReference>
<dbReference type="Gene3D" id="3.40.50.720">
    <property type="entry name" value="NAD(P)-binding Rossmann-like Domain"/>
    <property type="match status" value="1"/>
</dbReference>
<dbReference type="InterPro" id="IPR036291">
    <property type="entry name" value="NAD(P)-bd_dom_sf"/>
</dbReference>
<dbReference type="Pfam" id="PF13478">
    <property type="entry name" value="XdhC_C"/>
    <property type="match status" value="1"/>
</dbReference>
<evidence type="ECO:0000259" key="1">
    <source>
        <dbReference type="Pfam" id="PF13478"/>
    </source>
</evidence>
<accession>A0A212LTU6</accession>
<feature type="domain" description="XdhC Rossmann" evidence="1">
    <location>
        <begin position="95"/>
        <end position="236"/>
    </location>
</feature>
<gene>
    <name evidence="2" type="primary">xdhC</name>
    <name evidence="2" type="ORF">KL86SPO_31104</name>
</gene>
<dbReference type="PANTHER" id="PTHR30388">
    <property type="entry name" value="ALDEHYDE OXIDOREDUCTASE MOLYBDENUM COFACTOR ASSEMBLY PROTEIN"/>
    <property type="match status" value="1"/>
</dbReference>
<dbReference type="AlphaFoldDB" id="A0A212LTU6"/>